<evidence type="ECO:0000313" key="2">
    <source>
        <dbReference type="EMBL" id="QHU35281.1"/>
    </source>
</evidence>
<dbReference type="SUPFAM" id="SSF51197">
    <property type="entry name" value="Clavaminate synthase-like"/>
    <property type="match status" value="1"/>
</dbReference>
<name>A0A6C0LZV0_9ZZZZ</name>
<dbReference type="Pfam" id="PF05118">
    <property type="entry name" value="Asp_Arg_Hydrox"/>
    <property type="match status" value="1"/>
</dbReference>
<reference evidence="2" key="1">
    <citation type="journal article" date="2020" name="Nature">
        <title>Giant virus diversity and host interactions through global metagenomics.</title>
        <authorList>
            <person name="Schulz F."/>
            <person name="Roux S."/>
            <person name="Paez-Espino D."/>
            <person name="Jungbluth S."/>
            <person name="Walsh D.A."/>
            <person name="Denef V.J."/>
            <person name="McMahon K.D."/>
            <person name="Konstantinidis K.T."/>
            <person name="Eloe-Fadrosh E.A."/>
            <person name="Kyrpides N.C."/>
            <person name="Woyke T."/>
        </authorList>
    </citation>
    <scope>NUCLEOTIDE SEQUENCE</scope>
    <source>
        <strain evidence="2">GVMAG-S-1017745-26</strain>
    </source>
</reference>
<organism evidence="2">
    <name type="scientific">viral metagenome</name>
    <dbReference type="NCBI Taxonomy" id="1070528"/>
    <lineage>
        <taxon>unclassified sequences</taxon>
        <taxon>metagenomes</taxon>
        <taxon>organismal metagenomes</taxon>
    </lineage>
</organism>
<accession>A0A6C0LZV0</accession>
<dbReference type="EMBL" id="MN740585">
    <property type="protein sequence ID" value="QHU35281.1"/>
    <property type="molecule type" value="Genomic_DNA"/>
</dbReference>
<dbReference type="AlphaFoldDB" id="A0A6C0LZV0"/>
<evidence type="ECO:0000259" key="1">
    <source>
        <dbReference type="Pfam" id="PF05118"/>
    </source>
</evidence>
<dbReference type="Gene3D" id="2.60.120.330">
    <property type="entry name" value="B-lactam Antibiotic, Isopenicillin N Synthase, Chain"/>
    <property type="match status" value="1"/>
</dbReference>
<feature type="domain" description="Aspartyl/asparaginy/proline hydroxylase" evidence="1">
    <location>
        <begin position="69"/>
        <end position="216"/>
    </location>
</feature>
<dbReference type="InterPro" id="IPR007803">
    <property type="entry name" value="Asp/Arg/Pro-Hydrxlase"/>
</dbReference>
<sequence>MFFYIIILFFILITLSEKNRRRNPPTDKYKYYNNKTLVFAGLINSLINIFNNSYIFDISNVKVHNEIKNNHEKLLEEFNSAYKKDKLINPGIFDKKFKQKNENYGYFYINYYGYIENKSFPVLTSILKKYPSMQSAFYSIIKGPKKIHKHKGPYSGILRYHYTLFSCNTKKDYLKVKDKKLYWFEKDAFIFDDTYEHFLKKRSNGLRVSLILDIKRDLPKPLGILNKLFLRYVKDTNYVKKKRIKIKQFSHN</sequence>
<proteinExistence type="predicted"/>
<dbReference type="InterPro" id="IPR027443">
    <property type="entry name" value="IPNS-like_sf"/>
</dbReference>
<protein>
    <recommendedName>
        <fullName evidence="1">Aspartyl/asparaginy/proline hydroxylase domain-containing protein</fullName>
    </recommendedName>
</protein>